<dbReference type="PANTHER" id="PTHR43581:SF2">
    <property type="entry name" value="EXCINUCLEASE ATPASE SUBUNIT"/>
    <property type="match status" value="1"/>
</dbReference>
<dbReference type="InterPro" id="IPR027417">
    <property type="entry name" value="P-loop_NTPase"/>
</dbReference>
<keyword evidence="2" id="KW-0067">ATP-binding</keyword>
<evidence type="ECO:0000259" key="1">
    <source>
        <dbReference type="Pfam" id="PF13304"/>
    </source>
</evidence>
<dbReference type="Pfam" id="PF13304">
    <property type="entry name" value="AAA_21"/>
    <property type="match status" value="1"/>
</dbReference>
<dbReference type="InterPro" id="IPR051396">
    <property type="entry name" value="Bact_Antivir_Def_Nuclease"/>
</dbReference>
<accession>A0A510KPX5</accession>
<gene>
    <name evidence="2" type="ORF">JMUB3935_2715</name>
</gene>
<reference evidence="2 3" key="1">
    <citation type="submission" date="2019-07" db="EMBL/GenBank/DDBJ databases">
        <title>Complete Genome Sequence of Leptotrichia trevisanii Strain JMUB3935.</title>
        <authorList>
            <person name="Watanabe S."/>
            <person name="Cui L."/>
        </authorList>
    </citation>
    <scope>NUCLEOTIDE SEQUENCE [LARGE SCALE GENOMIC DNA]</scope>
    <source>
        <strain evidence="2 3">JMUB3935</strain>
    </source>
</reference>
<dbReference type="InterPro" id="IPR003959">
    <property type="entry name" value="ATPase_AAA_core"/>
</dbReference>
<dbReference type="EMBL" id="AP019840">
    <property type="protein sequence ID" value="BBM53704.1"/>
    <property type="molecule type" value="Genomic_DNA"/>
</dbReference>
<organism evidence="2 3">
    <name type="scientific">Leptotrichia trevisanii</name>
    <dbReference type="NCBI Taxonomy" id="109328"/>
    <lineage>
        <taxon>Bacteria</taxon>
        <taxon>Fusobacteriati</taxon>
        <taxon>Fusobacteriota</taxon>
        <taxon>Fusobacteriia</taxon>
        <taxon>Fusobacteriales</taxon>
        <taxon>Leptotrichiaceae</taxon>
        <taxon>Leptotrichia</taxon>
    </lineage>
</organism>
<dbReference type="SUPFAM" id="SSF52540">
    <property type="entry name" value="P-loop containing nucleoside triphosphate hydrolases"/>
    <property type="match status" value="1"/>
</dbReference>
<dbReference type="GO" id="GO:0005524">
    <property type="term" value="F:ATP binding"/>
    <property type="evidence" value="ECO:0007669"/>
    <property type="project" value="UniProtKB-KW"/>
</dbReference>
<proteinExistence type="predicted"/>
<evidence type="ECO:0000313" key="3">
    <source>
        <dbReference type="Proteomes" id="UP000321378"/>
    </source>
</evidence>
<protein>
    <submittedName>
        <fullName evidence="2">ATP-binding protein</fullName>
    </submittedName>
</protein>
<dbReference type="RefSeq" id="WP_146997715.1">
    <property type="nucleotide sequence ID" value="NZ_AP019840.1"/>
</dbReference>
<dbReference type="GO" id="GO:0016887">
    <property type="term" value="F:ATP hydrolysis activity"/>
    <property type="evidence" value="ECO:0007669"/>
    <property type="project" value="InterPro"/>
</dbReference>
<evidence type="ECO:0000313" key="2">
    <source>
        <dbReference type="EMBL" id="BBM53704.1"/>
    </source>
</evidence>
<dbReference type="Proteomes" id="UP000321378">
    <property type="component" value="Chromosome"/>
</dbReference>
<feature type="domain" description="ATPase AAA-type core" evidence="1">
    <location>
        <begin position="30"/>
        <end position="309"/>
    </location>
</feature>
<keyword evidence="2" id="KW-0547">Nucleotide-binding</keyword>
<dbReference type="Gene3D" id="3.40.50.300">
    <property type="entry name" value="P-loop containing nucleotide triphosphate hydrolases"/>
    <property type="match status" value="1"/>
</dbReference>
<name>A0A510KPX5_9FUSO</name>
<dbReference type="PANTHER" id="PTHR43581">
    <property type="entry name" value="ATP/GTP PHOSPHATASE"/>
    <property type="match status" value="1"/>
</dbReference>
<dbReference type="AlphaFoldDB" id="A0A510KPX5"/>
<dbReference type="STRING" id="1122173.GCA_000482505_00517"/>
<sequence length="421" mass="49217">MKIKNLQIKEYNGLENLDINFESEGKVLDLIVLAGINGSGKTRVLESIRYWFEMFRSKAVNVELFYEENEREVLESLMNSEGLTEIEKEMQKEIEYTDCLRNIKFYNYDYRHNKTENQNYNSKIISRSFEKLKIFPKIIYVPTEINFEEIKKAQTNLKKEYNFINIVDSYEIKDIPSYIATRISKVANEEEDLTMGQVRKKVFAEINGIFEILELDVKLSEISKDENSMPIFTDSSGKKFGINELSSGEKQLFLRTLAIKMLEPENSIIMIDESELSLHPKWQQKIIDVYKKIGKNNQIILATHSPHILGSVEKESIILLVKNKNGAVEVRTGENFGNSYGQTMERILEDIMGLETDRNPSVHELLNQVKEMVKNDNYESFEFERKYSKIKDILGEDDRDLFLVDMDLQIKKGRKFFYISN</sequence>